<feature type="transmembrane region" description="Helical" evidence="6">
    <location>
        <begin position="387"/>
        <end position="406"/>
    </location>
</feature>
<organism evidence="9 10">
    <name type="scientific">Poritiphilus flavus</name>
    <dbReference type="NCBI Taxonomy" id="2697053"/>
    <lineage>
        <taxon>Bacteria</taxon>
        <taxon>Pseudomonadati</taxon>
        <taxon>Bacteroidota</taxon>
        <taxon>Flavobacteriia</taxon>
        <taxon>Flavobacteriales</taxon>
        <taxon>Flavobacteriaceae</taxon>
        <taxon>Poritiphilus</taxon>
    </lineage>
</organism>
<feature type="domain" description="DUF4131" evidence="8">
    <location>
        <begin position="30"/>
        <end position="184"/>
    </location>
</feature>
<dbReference type="InterPro" id="IPR004477">
    <property type="entry name" value="ComEC_N"/>
</dbReference>
<accession>A0A6L9EDM7</accession>
<dbReference type="AlphaFoldDB" id="A0A6L9EDM7"/>
<dbReference type="PANTHER" id="PTHR30619:SF1">
    <property type="entry name" value="RECOMBINATION PROTEIN 2"/>
    <property type="match status" value="1"/>
</dbReference>
<dbReference type="GO" id="GO:0005886">
    <property type="term" value="C:plasma membrane"/>
    <property type="evidence" value="ECO:0007669"/>
    <property type="project" value="UniProtKB-SubCell"/>
</dbReference>
<dbReference type="InterPro" id="IPR052159">
    <property type="entry name" value="Competence_DNA_uptake"/>
</dbReference>
<evidence type="ECO:0000256" key="2">
    <source>
        <dbReference type="ARBA" id="ARBA00022475"/>
    </source>
</evidence>
<proteinExistence type="predicted"/>
<feature type="transmembrane region" description="Helical" evidence="6">
    <location>
        <begin position="6"/>
        <end position="24"/>
    </location>
</feature>
<feature type="transmembrane region" description="Helical" evidence="6">
    <location>
        <begin position="249"/>
        <end position="272"/>
    </location>
</feature>
<dbReference type="RefSeq" id="WP_161435841.1">
    <property type="nucleotide sequence ID" value="NZ_WXYO01000005.1"/>
</dbReference>
<evidence type="ECO:0000256" key="5">
    <source>
        <dbReference type="ARBA" id="ARBA00023136"/>
    </source>
</evidence>
<feature type="transmembrane region" description="Helical" evidence="6">
    <location>
        <begin position="284"/>
        <end position="307"/>
    </location>
</feature>
<dbReference type="Pfam" id="PF03772">
    <property type="entry name" value="Competence"/>
    <property type="match status" value="1"/>
</dbReference>
<dbReference type="Pfam" id="PF13567">
    <property type="entry name" value="DUF4131"/>
    <property type="match status" value="1"/>
</dbReference>
<sequence length="674" mass="76925">MKLLDFIPIRLTIFLILGILLGDWLQISAPFALITSWLLLALLGLLFLGKYRRWSVRFGLLTFALTSCIGVYLYSYANHSERGEHYTNHQYQGVRFWHLKISKKLKATDHYSRYYAEVIALDSLQRSGRMLLTKSLENGSKFQVDDELLVLAQAMEIRKPLNPHEFNYSNYLNKQGVLHQIRLDSLNHRLLKNSRATLRGMAASIRSTVMQKLESRGFGKSELSIIQALLLGDRMEISRDTYESYQRSGAVHLLAVSGLHIGIVLLILQFLLKPLGVLPGGNKLQLPIILLALWGFALLAGLSPSVIRAVSMFSFIAYAMSLNRPNNIHNTLALSVLFILLAFDPLLLFQPGFQMSYAAVIAIVSVYPRFMRFWLPRNVLVRKIWQLTSVSIAAQLGVLPISLYYFHQFPALFLVTNLIIVPFLGILLAFGILVVILALLDLLPNGLVWIYDSLIRGMNRIVDWAGRQRAFVFEDIPFDFAQLIICYLLIFSFLAVLDKFKFRRLALLMSVFILLQAWTVIRDYKVAGSERILVLHQYKNTAILHQKGSNLALYSRDPSRLDYFLSSYKTAERIKTITFKELKNAYTIGSEKLLVLDSLSRHPPSGIQVDYLLITQSPKIHLGHYLDQLKPKLLIADGSNYGTYIKRWQKTCAKRKLPFHYTGEKGAYIFEQSP</sequence>
<keyword evidence="5 6" id="KW-0472">Membrane</keyword>
<comment type="subcellular location">
    <subcellularLocation>
        <location evidence="1">Cell membrane</location>
        <topology evidence="1">Multi-pass membrane protein</topology>
    </subcellularLocation>
</comment>
<gene>
    <name evidence="9" type="ORF">GTQ38_12425</name>
</gene>
<feature type="domain" description="ComEC/Rec2-related protein" evidence="7">
    <location>
        <begin position="229"/>
        <end position="498"/>
    </location>
</feature>
<feature type="transmembrane region" description="Helical" evidence="6">
    <location>
        <begin position="476"/>
        <end position="496"/>
    </location>
</feature>
<comment type="caution">
    <text evidence="9">The sequence shown here is derived from an EMBL/GenBank/DDBJ whole genome shotgun (WGS) entry which is preliminary data.</text>
</comment>
<evidence type="ECO:0000313" key="10">
    <source>
        <dbReference type="Proteomes" id="UP000475249"/>
    </source>
</evidence>
<dbReference type="Proteomes" id="UP000475249">
    <property type="component" value="Unassembled WGS sequence"/>
</dbReference>
<keyword evidence="2" id="KW-1003">Cell membrane</keyword>
<feature type="transmembrane region" description="Helical" evidence="6">
    <location>
        <begin position="328"/>
        <end position="349"/>
    </location>
</feature>
<evidence type="ECO:0000313" key="9">
    <source>
        <dbReference type="EMBL" id="NAS12815.1"/>
    </source>
</evidence>
<name>A0A6L9EDM7_9FLAO</name>
<evidence type="ECO:0000259" key="8">
    <source>
        <dbReference type="Pfam" id="PF13567"/>
    </source>
</evidence>
<feature type="transmembrane region" description="Helical" evidence="6">
    <location>
        <begin position="412"/>
        <end position="440"/>
    </location>
</feature>
<keyword evidence="4 6" id="KW-1133">Transmembrane helix</keyword>
<evidence type="ECO:0000256" key="1">
    <source>
        <dbReference type="ARBA" id="ARBA00004651"/>
    </source>
</evidence>
<evidence type="ECO:0000256" key="4">
    <source>
        <dbReference type="ARBA" id="ARBA00022989"/>
    </source>
</evidence>
<evidence type="ECO:0000259" key="7">
    <source>
        <dbReference type="Pfam" id="PF03772"/>
    </source>
</evidence>
<feature type="transmembrane region" description="Helical" evidence="6">
    <location>
        <begin position="54"/>
        <end position="74"/>
    </location>
</feature>
<dbReference type="InterPro" id="IPR025405">
    <property type="entry name" value="DUF4131"/>
</dbReference>
<dbReference type="EMBL" id="WXYO01000005">
    <property type="protein sequence ID" value="NAS12815.1"/>
    <property type="molecule type" value="Genomic_DNA"/>
</dbReference>
<feature type="transmembrane region" description="Helical" evidence="6">
    <location>
        <begin position="502"/>
        <end position="521"/>
    </location>
</feature>
<evidence type="ECO:0000256" key="3">
    <source>
        <dbReference type="ARBA" id="ARBA00022692"/>
    </source>
</evidence>
<reference evidence="9 10" key="1">
    <citation type="submission" date="2020-01" db="EMBL/GenBank/DDBJ databases">
        <title>Bacteria diversity of Porities sp.</title>
        <authorList>
            <person name="Wang G."/>
        </authorList>
    </citation>
    <scope>NUCLEOTIDE SEQUENCE [LARGE SCALE GENOMIC DNA]</scope>
    <source>
        <strain evidence="9 10">R33</strain>
    </source>
</reference>
<protein>
    <submittedName>
        <fullName evidence="9">DUF4131 domain-containing protein</fullName>
    </submittedName>
</protein>
<keyword evidence="10" id="KW-1185">Reference proteome</keyword>
<dbReference type="NCBIfam" id="TIGR00360">
    <property type="entry name" value="ComEC_N-term"/>
    <property type="match status" value="1"/>
</dbReference>
<dbReference type="PANTHER" id="PTHR30619">
    <property type="entry name" value="DNA INTERNALIZATION/COMPETENCE PROTEIN COMEC/REC2"/>
    <property type="match status" value="1"/>
</dbReference>
<evidence type="ECO:0000256" key="6">
    <source>
        <dbReference type="SAM" id="Phobius"/>
    </source>
</evidence>
<keyword evidence="3 6" id="KW-0812">Transmembrane</keyword>